<dbReference type="EMBL" id="BNDW01000019">
    <property type="protein sequence ID" value="GHI21293.1"/>
    <property type="molecule type" value="Genomic_DNA"/>
</dbReference>
<feature type="compositionally biased region" description="Low complexity" evidence="1">
    <location>
        <begin position="98"/>
        <end position="107"/>
    </location>
</feature>
<feature type="region of interest" description="Disordered" evidence="1">
    <location>
        <begin position="17"/>
        <end position="48"/>
    </location>
</feature>
<proteinExistence type="predicted"/>
<reference evidence="3" key="1">
    <citation type="submission" date="2024-05" db="EMBL/GenBank/DDBJ databases">
        <title>Whole genome shotgun sequence of Streptomyces hydrogenans NBRC 13475.</title>
        <authorList>
            <person name="Komaki H."/>
            <person name="Tamura T."/>
        </authorList>
    </citation>
    <scope>NUCLEOTIDE SEQUENCE</scope>
    <source>
        <strain evidence="3">NBRC 13475</strain>
    </source>
</reference>
<evidence type="ECO:0000313" key="4">
    <source>
        <dbReference type="Proteomes" id="UP001052739"/>
    </source>
</evidence>
<feature type="chain" id="PRO_5046814384" description="Lipoprotein" evidence="2">
    <location>
        <begin position="21"/>
        <end position="297"/>
    </location>
</feature>
<gene>
    <name evidence="3" type="ORF">Shyd_26640</name>
</gene>
<evidence type="ECO:0008006" key="5">
    <source>
        <dbReference type="Google" id="ProtNLM"/>
    </source>
</evidence>
<keyword evidence="2" id="KW-0732">Signal</keyword>
<name>A0ABQ3P8F2_9ACTN</name>
<accession>A0ABQ3P8F2</accession>
<comment type="caution">
    <text evidence="3">The sequence shown here is derived from an EMBL/GenBank/DDBJ whole genome shotgun (WGS) entry which is preliminary data.</text>
</comment>
<sequence>MRKTLLLALGLVVGAAPLSGCGTTPEPDGRAASATRVDTAEPHRRPPVTELLFTPSIRSHEAQRRLAIACMANRGFRYAPGAGGSEGDTQLPQPFGLESATPSTESTPPAPETPPKPGGPESTAAYGQALFGDQDKRVTAKGSLMSVSRPGNGCLAEAEKRVLGDGRMRWLQVRIMLFEAQEQARTDVEKDPAFKAATARWRTCMNRAGFTEPDPVRLLASLRTAEARASSTALAADLRCKDETGYLDTAYSRLAAVQQRWLDRNPAVAEDWKALAARQERESRAVLSAAATSPRSE</sequence>
<feature type="region of interest" description="Disordered" evidence="1">
    <location>
        <begin position="81"/>
        <end position="126"/>
    </location>
</feature>
<dbReference type="RefSeq" id="WP_190223574.1">
    <property type="nucleotide sequence ID" value="NZ_BNBS01000036.1"/>
</dbReference>
<evidence type="ECO:0000313" key="3">
    <source>
        <dbReference type="EMBL" id="GHI21293.1"/>
    </source>
</evidence>
<protein>
    <recommendedName>
        <fullName evidence="5">Lipoprotein</fullName>
    </recommendedName>
</protein>
<evidence type="ECO:0000256" key="1">
    <source>
        <dbReference type="SAM" id="MobiDB-lite"/>
    </source>
</evidence>
<keyword evidence="4" id="KW-1185">Reference proteome</keyword>
<dbReference type="Proteomes" id="UP001052739">
    <property type="component" value="Unassembled WGS sequence"/>
</dbReference>
<organism evidence="3 4">
    <name type="scientific">Streptomyces hydrogenans</name>
    <dbReference type="NCBI Taxonomy" id="1873719"/>
    <lineage>
        <taxon>Bacteria</taxon>
        <taxon>Bacillati</taxon>
        <taxon>Actinomycetota</taxon>
        <taxon>Actinomycetes</taxon>
        <taxon>Kitasatosporales</taxon>
        <taxon>Streptomycetaceae</taxon>
        <taxon>Streptomyces</taxon>
    </lineage>
</organism>
<feature type="signal peptide" evidence="2">
    <location>
        <begin position="1"/>
        <end position="20"/>
    </location>
</feature>
<evidence type="ECO:0000256" key="2">
    <source>
        <dbReference type="SAM" id="SignalP"/>
    </source>
</evidence>
<feature type="compositionally biased region" description="Pro residues" evidence="1">
    <location>
        <begin position="108"/>
        <end position="118"/>
    </location>
</feature>